<dbReference type="RefSeq" id="WP_078423520.1">
    <property type="nucleotide sequence ID" value="NZ_CP017018.1"/>
</dbReference>
<gene>
    <name evidence="1" type="ORF">CPIN18021_1161</name>
</gene>
<dbReference type="Proteomes" id="UP000190868">
    <property type="component" value="Chromosome"/>
</dbReference>
<dbReference type="GeneID" id="56566752"/>
<accession>A0A1S6U8D4</accession>
<dbReference type="KEGG" id="cpin:CPIN18020_1112"/>
<organism evidence="1 2">
    <name type="scientific">Campylobacter pinnipediorum subsp. caledonicus</name>
    <dbReference type="NCBI Taxonomy" id="1874362"/>
    <lineage>
        <taxon>Bacteria</taxon>
        <taxon>Pseudomonadati</taxon>
        <taxon>Campylobacterota</taxon>
        <taxon>Epsilonproteobacteria</taxon>
        <taxon>Campylobacterales</taxon>
        <taxon>Campylobacteraceae</taxon>
        <taxon>Campylobacter</taxon>
    </lineage>
</organism>
<evidence type="ECO:0000313" key="2">
    <source>
        <dbReference type="Proteomes" id="UP000190868"/>
    </source>
</evidence>
<dbReference type="EMBL" id="CP017258">
    <property type="protein sequence ID" value="AQW87959.1"/>
    <property type="molecule type" value="Genomic_DNA"/>
</dbReference>
<proteinExistence type="predicted"/>
<reference evidence="2" key="1">
    <citation type="submission" date="2016-09" db="EMBL/GenBank/DDBJ databases">
        <title>Comparative genomics of the Campylobacter concisus group.</title>
        <authorList>
            <person name="Miller W.G."/>
            <person name="Yee E."/>
            <person name="Chapman M.H."/>
            <person name="Huynh S."/>
            <person name="Bono J.L."/>
            <person name="On S.L.W."/>
            <person name="StLeger J."/>
            <person name="Foster G."/>
            <person name="Parker C.T."/>
        </authorList>
    </citation>
    <scope>NUCLEOTIDE SEQUENCE [LARGE SCALE GENOMIC DNA]</scope>
    <source>
        <strain evidence="2">RM18021</strain>
    </source>
</reference>
<dbReference type="AlphaFoldDB" id="A0A1S6U8D4"/>
<keyword evidence="2" id="KW-1185">Reference proteome</keyword>
<sequence>MKNEITLTISSKDYVITIEDDEFARVLERDFGGFVGGRKFLTPKELLDAYVQKCYDNYINECHIKEVLENVEKNLK</sequence>
<name>A0A1S6U8D4_9BACT</name>
<protein>
    <submittedName>
        <fullName evidence="1">Uncharacterized protein</fullName>
    </submittedName>
</protein>
<evidence type="ECO:0000313" key="1">
    <source>
        <dbReference type="EMBL" id="AQW87959.1"/>
    </source>
</evidence>